<reference evidence="3 4" key="1">
    <citation type="journal article" date="2019" name="Environ. Microbiol.">
        <title>Species interactions and distinct microbial communities in high Arctic permafrost affected cryosols are associated with the CH4 and CO2 gas fluxes.</title>
        <authorList>
            <person name="Altshuler I."/>
            <person name="Hamel J."/>
            <person name="Turney S."/>
            <person name="Magnuson E."/>
            <person name="Levesque R."/>
            <person name="Greer C."/>
            <person name="Whyte L.G."/>
        </authorList>
    </citation>
    <scope>NUCLEOTIDE SEQUENCE [LARGE SCALE GENOMIC DNA]</scope>
    <source>
        <strain evidence="3 4">E6.1</strain>
    </source>
</reference>
<accession>A0A502FI98</accession>
<keyword evidence="3" id="KW-0540">Nuclease</keyword>
<feature type="region of interest" description="Disordered" evidence="1">
    <location>
        <begin position="123"/>
        <end position="147"/>
    </location>
</feature>
<dbReference type="OrthoDB" id="9798754at2"/>
<evidence type="ECO:0000313" key="3">
    <source>
        <dbReference type="EMBL" id="TPG49165.1"/>
    </source>
</evidence>
<name>A0A502FI98_9SPHN</name>
<feature type="domain" description="DUF559" evidence="2">
    <location>
        <begin position="12"/>
        <end position="113"/>
    </location>
</feature>
<dbReference type="InterPro" id="IPR011335">
    <property type="entry name" value="Restrct_endonuc-II-like"/>
</dbReference>
<dbReference type="CDD" id="cd01038">
    <property type="entry name" value="Endonuclease_DUF559"/>
    <property type="match status" value="1"/>
</dbReference>
<dbReference type="Proteomes" id="UP000319931">
    <property type="component" value="Unassembled WGS sequence"/>
</dbReference>
<dbReference type="GO" id="GO:0004519">
    <property type="term" value="F:endonuclease activity"/>
    <property type="evidence" value="ECO:0007669"/>
    <property type="project" value="UniProtKB-KW"/>
</dbReference>
<dbReference type="PANTHER" id="PTHR38590">
    <property type="entry name" value="BLL0828 PROTEIN"/>
    <property type="match status" value="1"/>
</dbReference>
<comment type="caution">
    <text evidence="3">The sequence shown here is derived from an EMBL/GenBank/DDBJ whole genome shotgun (WGS) entry which is preliminary data.</text>
</comment>
<dbReference type="InterPro" id="IPR047216">
    <property type="entry name" value="Endonuclease_DUF559_bact"/>
</dbReference>
<dbReference type="PANTHER" id="PTHR38590:SF1">
    <property type="entry name" value="BLL0828 PROTEIN"/>
    <property type="match status" value="1"/>
</dbReference>
<organism evidence="3 4">
    <name type="scientific">Sphingomonas glacialis</name>
    <dbReference type="NCBI Taxonomy" id="658225"/>
    <lineage>
        <taxon>Bacteria</taxon>
        <taxon>Pseudomonadati</taxon>
        <taxon>Pseudomonadota</taxon>
        <taxon>Alphaproteobacteria</taxon>
        <taxon>Sphingomonadales</taxon>
        <taxon>Sphingomonadaceae</taxon>
        <taxon>Sphingomonas</taxon>
    </lineage>
</organism>
<dbReference type="Pfam" id="PF04480">
    <property type="entry name" value="DUF559"/>
    <property type="match status" value="1"/>
</dbReference>
<protein>
    <submittedName>
        <fullName evidence="3">Endonuclease domain-containing protein</fullName>
    </submittedName>
</protein>
<dbReference type="EMBL" id="RCZC01000008">
    <property type="protein sequence ID" value="TPG49165.1"/>
    <property type="molecule type" value="Genomic_DNA"/>
</dbReference>
<dbReference type="SUPFAM" id="SSF52980">
    <property type="entry name" value="Restriction endonuclease-like"/>
    <property type="match status" value="1"/>
</dbReference>
<proteinExistence type="predicted"/>
<evidence type="ECO:0000259" key="2">
    <source>
        <dbReference type="Pfam" id="PF04480"/>
    </source>
</evidence>
<gene>
    <name evidence="3" type="ORF">EAH76_19480</name>
</gene>
<keyword evidence="3" id="KW-0378">Hydrolase</keyword>
<evidence type="ECO:0000313" key="4">
    <source>
        <dbReference type="Proteomes" id="UP000319931"/>
    </source>
</evidence>
<dbReference type="Gene3D" id="3.40.960.10">
    <property type="entry name" value="VSR Endonuclease"/>
    <property type="match status" value="1"/>
</dbReference>
<sequence length="147" mass="16197">MGARYRLGRPTAEVRDLRNNATLHEEMLWRQLKGKRLAGLKFSRQMPIAGYRVDFVCRAQKLIVELDGSQHSEAIAYDAARTCALEKAGYRVIRFWNNDLTSNMDGVLETIAAAALAPERAPTPYPLPQAGGETAGLAAPDAARKEV</sequence>
<keyword evidence="3" id="KW-0255">Endonuclease</keyword>
<dbReference type="InterPro" id="IPR007569">
    <property type="entry name" value="DUF559"/>
</dbReference>
<keyword evidence="4" id="KW-1185">Reference proteome</keyword>
<dbReference type="AlphaFoldDB" id="A0A502FI98"/>
<evidence type="ECO:0000256" key="1">
    <source>
        <dbReference type="SAM" id="MobiDB-lite"/>
    </source>
</evidence>